<comment type="subcellular location">
    <subcellularLocation>
        <location evidence="1">Nucleus</location>
    </subcellularLocation>
</comment>
<comment type="similarity">
    <text evidence="2">Belongs to the nucleoporin Nup133 family.</text>
</comment>
<feature type="domain" description="Nucleoporin Nup133/Nup155-like N-terminal" evidence="5">
    <location>
        <begin position="65"/>
        <end position="441"/>
    </location>
</feature>
<dbReference type="Gene3D" id="1.25.40.700">
    <property type="match status" value="1"/>
</dbReference>
<dbReference type="InterPro" id="IPR015943">
    <property type="entry name" value="WD40/YVTN_repeat-like_dom_sf"/>
</dbReference>
<dbReference type="FunFam" id="1.20.58.1380:FF:000002">
    <property type="entry name" value="Nup133"/>
    <property type="match status" value="1"/>
</dbReference>
<dbReference type="EMBL" id="JXJN01023809">
    <property type="status" value="NOT_ANNOTATED_CDS"/>
    <property type="molecule type" value="Genomic_DNA"/>
</dbReference>
<dbReference type="Pfam" id="PF08801">
    <property type="entry name" value="Nucleoporin_N"/>
    <property type="match status" value="1"/>
</dbReference>
<keyword evidence="3" id="KW-0813">Transport</keyword>
<evidence type="ECO:0000256" key="4">
    <source>
        <dbReference type="ARBA" id="ARBA00023242"/>
    </source>
</evidence>
<dbReference type="Gene3D" id="1.20.58.1380">
    <property type="match status" value="1"/>
</dbReference>
<dbReference type="VEuPathDB" id="VectorBase:GPPI046262"/>
<dbReference type="GO" id="GO:0031080">
    <property type="term" value="C:nuclear pore outer ring"/>
    <property type="evidence" value="ECO:0007669"/>
    <property type="project" value="TreeGrafter"/>
</dbReference>
<reference evidence="7" key="1">
    <citation type="submission" date="2015-01" db="EMBL/GenBank/DDBJ databases">
        <authorList>
            <person name="Aksoy S."/>
            <person name="Warren W."/>
            <person name="Wilson R.K."/>
        </authorList>
    </citation>
    <scope>NUCLEOTIDE SEQUENCE [LARGE SCALE GENOMIC DNA]</scope>
    <source>
        <strain evidence="7">IAEA</strain>
    </source>
</reference>
<organism evidence="6 7">
    <name type="scientific">Glossina palpalis gambiensis</name>
    <dbReference type="NCBI Taxonomy" id="67801"/>
    <lineage>
        <taxon>Eukaryota</taxon>
        <taxon>Metazoa</taxon>
        <taxon>Ecdysozoa</taxon>
        <taxon>Arthropoda</taxon>
        <taxon>Hexapoda</taxon>
        <taxon>Insecta</taxon>
        <taxon>Pterygota</taxon>
        <taxon>Neoptera</taxon>
        <taxon>Endopterygota</taxon>
        <taxon>Diptera</taxon>
        <taxon>Brachycera</taxon>
        <taxon>Muscomorpha</taxon>
        <taxon>Hippoboscoidea</taxon>
        <taxon>Glossinidae</taxon>
        <taxon>Glossina</taxon>
    </lineage>
</organism>
<keyword evidence="7" id="KW-1185">Reference proteome</keyword>
<dbReference type="Gene3D" id="2.130.10.10">
    <property type="entry name" value="YVTN repeat-like/Quinoprotein amine dehydrogenase"/>
    <property type="match status" value="1"/>
</dbReference>
<evidence type="ECO:0000256" key="1">
    <source>
        <dbReference type="ARBA" id="ARBA00004123"/>
    </source>
</evidence>
<protein>
    <recommendedName>
        <fullName evidence="5">Nucleoporin Nup133/Nup155-like N-terminal domain-containing protein</fullName>
    </recommendedName>
</protein>
<reference evidence="6" key="2">
    <citation type="submission" date="2020-05" db="UniProtKB">
        <authorList>
            <consortium name="EnsemblMetazoa"/>
        </authorList>
    </citation>
    <scope>IDENTIFICATION</scope>
    <source>
        <strain evidence="6">IAEA</strain>
    </source>
</reference>
<sequence length="1232" mass="140545">MPKQSLGGNSIGNLCNRPNSINVGGNRRSLIGASGGFNKSISGVGFGSISGRSNQSILVRSDFNLVESYGLQLPVLVNEALTFGEKSQHVSVNCAENGWAWVVHGRHLLVWQYKDVRNEGTGTPKGSKEVSLCTPQKRGGTMIQCRELTLPHCDIGHKASLVSVFLSDQQQMASCVAVSPTGDVRYWPSIAHDGSSVDLTNILDGQEFDYLLSLPQKQMHLSYLLVTTTCNLILLQLQWQKGRHVLQYRSVRQPSGFLSGIGKKFASIIIGMNSGTDKENKFVAVACEPTSENEREAIVSVLADRWMQRWRLSYNGVNEQLLFEDGDIVRKIRDEFQKKFWNIRDSVDVSLHLLDMHIHDNKWYVLAGAVNSAHTPQIYYAIATLSILNDFMGLQAFIPLKFSNFYSESTEKECLSPRFIISPTHIYIYNEKIVYPITLANIQMGENDAEKIEFHLQDDRILYAAVYAHIPLFFSRRHGLVSITPGDFDNSELPNNTWTTSEVFSPAAEANLKEQTITSATSMSNIDENNLYMYELDPDSIYSEFKDDVSQLKAAFIYRLKKKNDMCNSILNDLLKNVAEPQTGGALSDANQLDKMVITIAEDLAEDIPAADPRWEHLWEDVNNSLGSSSSMQILTQLKEKNLALRHFVEFLHGTGLWDKLTAITCAGGNLFKPTCYVLSDINEKIIAATALRSIQNKYKKIIDEAINLLIQEWEESRPGRLTAQDFFYVRICKFQEIFRAFYDLANRHIEAQHQSLSLASFISDIDYIVLYIISEVMKFREQNSTIYSLPADKKYSYEYLPWTAMSGTTGLRDALSHLIDISLKYGARSTSDPELKQKIYQQILELIDVVLDGRKHYLDSVRDTEKYNVLLQQFESQRRELISVMRASFGSGTIYKLFLISCNLRLTSPYPSFLYSPPNDILDDKQYEFAAKLAEKYLDFQSLVIICDVTDNQERLDGYIKKYEDHDFSQFAINWHLRQNRQGEVFERFKGNQAALSQFMRDHPTLGWIQLVFNGDFERASKILFQLAQSEVEFLQRKKSMLSLAKLAAFAAADSDLSLQLETINAELNIVEYQEQLNADVLEAFGYDIEQQKVLTIEEIINLLVAEEHKNANELDFRKALELLNYLDDPFEARHKVWCAAILRNNWTEYDVDNALDYIQTLLFFKLIELCHLIDGDCESFLPLMDEFLNSTDLGDLVNNKSFQYLLKLIYEYIHDTYKNSEPNLKQNDNS</sequence>
<keyword evidence="4" id="KW-0539">Nucleus</keyword>
<name>A0A1B0C0Y6_9MUSC</name>
<evidence type="ECO:0000256" key="3">
    <source>
        <dbReference type="ARBA" id="ARBA00022448"/>
    </source>
</evidence>
<accession>A0A1B0C0Y6</accession>
<dbReference type="AlphaFoldDB" id="A0A1B0C0Y6"/>
<evidence type="ECO:0000256" key="2">
    <source>
        <dbReference type="ARBA" id="ARBA00005569"/>
    </source>
</evidence>
<proteinExistence type="inferred from homology"/>
<evidence type="ECO:0000313" key="7">
    <source>
        <dbReference type="Proteomes" id="UP000092460"/>
    </source>
</evidence>
<dbReference type="GO" id="GO:0016973">
    <property type="term" value="P:poly(A)+ mRNA export from nucleus"/>
    <property type="evidence" value="ECO:0007669"/>
    <property type="project" value="TreeGrafter"/>
</dbReference>
<dbReference type="PANTHER" id="PTHR13405:SF11">
    <property type="entry name" value="NUCLEAR PORE COMPLEX PROTEIN NUP133"/>
    <property type="match status" value="1"/>
</dbReference>
<dbReference type="GO" id="GO:0006606">
    <property type="term" value="P:protein import into nucleus"/>
    <property type="evidence" value="ECO:0007669"/>
    <property type="project" value="TreeGrafter"/>
</dbReference>
<dbReference type="PANTHER" id="PTHR13405">
    <property type="entry name" value="NUCLEAR PORE COMPLEX PROTEIN NUP133"/>
    <property type="match status" value="1"/>
</dbReference>
<dbReference type="STRING" id="67801.A0A1B0C0Y6"/>
<dbReference type="SUPFAM" id="SSF117289">
    <property type="entry name" value="Nucleoporin domain"/>
    <property type="match status" value="1"/>
</dbReference>
<evidence type="ECO:0000313" key="6">
    <source>
        <dbReference type="EnsemblMetazoa" id="GPPI046262-PA"/>
    </source>
</evidence>
<dbReference type="GO" id="GO:0000972">
    <property type="term" value="P:transcription-dependent tethering of RNA polymerase II gene DNA at nuclear periphery"/>
    <property type="evidence" value="ECO:0007669"/>
    <property type="project" value="TreeGrafter"/>
</dbReference>
<dbReference type="InterPro" id="IPR037624">
    <property type="entry name" value="Nup133-like"/>
</dbReference>
<dbReference type="InterPro" id="IPR014908">
    <property type="entry name" value="Nucleoporin_Nup133/Nup155_N"/>
</dbReference>
<dbReference type="GO" id="GO:0017056">
    <property type="term" value="F:structural constituent of nuclear pore"/>
    <property type="evidence" value="ECO:0007669"/>
    <property type="project" value="InterPro"/>
</dbReference>
<dbReference type="EnsemblMetazoa" id="GPPI046262-RA">
    <property type="protein sequence ID" value="GPPI046262-PA"/>
    <property type="gene ID" value="GPPI046262"/>
</dbReference>
<dbReference type="Proteomes" id="UP000092460">
    <property type="component" value="Unassembled WGS sequence"/>
</dbReference>
<evidence type="ECO:0000259" key="5">
    <source>
        <dbReference type="Pfam" id="PF08801"/>
    </source>
</evidence>